<organism evidence="1 2">
    <name type="scientific">Romanomermis culicivorax</name>
    <name type="common">Nematode worm</name>
    <dbReference type="NCBI Taxonomy" id="13658"/>
    <lineage>
        <taxon>Eukaryota</taxon>
        <taxon>Metazoa</taxon>
        <taxon>Ecdysozoa</taxon>
        <taxon>Nematoda</taxon>
        <taxon>Enoplea</taxon>
        <taxon>Dorylaimia</taxon>
        <taxon>Mermithida</taxon>
        <taxon>Mermithoidea</taxon>
        <taxon>Mermithidae</taxon>
        <taxon>Romanomermis</taxon>
    </lineage>
</organism>
<dbReference type="AlphaFoldDB" id="A0A915HYD4"/>
<sequence>MCDALFIGIRCHNGLCDNVLFTISGWGNDPNLRVNTESKNQENYGRLWFLRFVTEDDDDESMVVNYNSQTFWSVERQGSALKLVLSSTSCSNQPKFRFANVFSDTYHVMYKDTASKELYLLSPIINKPAKKLDPNYVRKNFTDESYFFIFNSTTAFNYAVIDYARTTHPKPDYLS</sequence>
<protein>
    <submittedName>
        <fullName evidence="2">Uncharacterized protein</fullName>
    </submittedName>
</protein>
<proteinExistence type="predicted"/>
<dbReference type="WBParaSite" id="nRc.2.0.1.t06582-RA">
    <property type="protein sequence ID" value="nRc.2.0.1.t06582-RA"/>
    <property type="gene ID" value="nRc.2.0.1.g06582"/>
</dbReference>
<name>A0A915HYD4_ROMCU</name>
<dbReference type="Proteomes" id="UP000887565">
    <property type="component" value="Unplaced"/>
</dbReference>
<keyword evidence="1" id="KW-1185">Reference proteome</keyword>
<accession>A0A915HYD4</accession>
<reference evidence="2" key="1">
    <citation type="submission" date="2022-11" db="UniProtKB">
        <authorList>
            <consortium name="WormBaseParasite"/>
        </authorList>
    </citation>
    <scope>IDENTIFICATION</scope>
</reference>
<evidence type="ECO:0000313" key="1">
    <source>
        <dbReference type="Proteomes" id="UP000887565"/>
    </source>
</evidence>
<evidence type="ECO:0000313" key="2">
    <source>
        <dbReference type="WBParaSite" id="nRc.2.0.1.t06582-RA"/>
    </source>
</evidence>